<feature type="transmembrane region" description="Helical" evidence="1">
    <location>
        <begin position="16"/>
        <end position="36"/>
    </location>
</feature>
<gene>
    <name evidence="2" type="ORF">BDV96DRAFT_643011</name>
</gene>
<protein>
    <submittedName>
        <fullName evidence="2">Uncharacterized protein</fullName>
    </submittedName>
</protein>
<dbReference type="Proteomes" id="UP000799770">
    <property type="component" value="Unassembled WGS sequence"/>
</dbReference>
<dbReference type="EMBL" id="ML977316">
    <property type="protein sequence ID" value="KAF2118841.1"/>
    <property type="molecule type" value="Genomic_DNA"/>
</dbReference>
<evidence type="ECO:0000313" key="2">
    <source>
        <dbReference type="EMBL" id="KAF2118841.1"/>
    </source>
</evidence>
<reference evidence="2" key="1">
    <citation type="journal article" date="2020" name="Stud. Mycol.">
        <title>101 Dothideomycetes genomes: a test case for predicting lifestyles and emergence of pathogens.</title>
        <authorList>
            <person name="Haridas S."/>
            <person name="Albert R."/>
            <person name="Binder M."/>
            <person name="Bloem J."/>
            <person name="Labutti K."/>
            <person name="Salamov A."/>
            <person name="Andreopoulos B."/>
            <person name="Baker S."/>
            <person name="Barry K."/>
            <person name="Bills G."/>
            <person name="Bluhm B."/>
            <person name="Cannon C."/>
            <person name="Castanera R."/>
            <person name="Culley D."/>
            <person name="Daum C."/>
            <person name="Ezra D."/>
            <person name="Gonzalez J."/>
            <person name="Henrissat B."/>
            <person name="Kuo A."/>
            <person name="Liang C."/>
            <person name="Lipzen A."/>
            <person name="Lutzoni F."/>
            <person name="Magnuson J."/>
            <person name="Mondo S."/>
            <person name="Nolan M."/>
            <person name="Ohm R."/>
            <person name="Pangilinan J."/>
            <person name="Park H.-J."/>
            <person name="Ramirez L."/>
            <person name="Alfaro M."/>
            <person name="Sun H."/>
            <person name="Tritt A."/>
            <person name="Yoshinaga Y."/>
            <person name="Zwiers L.-H."/>
            <person name="Turgeon B."/>
            <person name="Goodwin S."/>
            <person name="Spatafora J."/>
            <person name="Crous P."/>
            <person name="Grigoriev I."/>
        </authorList>
    </citation>
    <scope>NUCLEOTIDE SEQUENCE</scope>
    <source>
        <strain evidence="2">CBS 627.86</strain>
    </source>
</reference>
<keyword evidence="1" id="KW-0472">Membrane</keyword>
<keyword evidence="1" id="KW-1133">Transmembrane helix</keyword>
<keyword evidence="1" id="KW-0812">Transmembrane</keyword>
<name>A0A6A5ZKR0_9PLEO</name>
<accession>A0A6A5ZKR0</accession>
<sequence>MASQALARGAYYLATLIWWAVFLSITLELTASALLISRWIPFFYIIRIINDLAIDLTRVVLEWLFLAPWSLSFNQASFYNYACALERDLVSVVIGRVLWRRMKRFGAFLNNAWEGALDDGEDVWR</sequence>
<evidence type="ECO:0000256" key="1">
    <source>
        <dbReference type="SAM" id="Phobius"/>
    </source>
</evidence>
<keyword evidence="3" id="KW-1185">Reference proteome</keyword>
<organism evidence="2 3">
    <name type="scientific">Lophiotrema nucula</name>
    <dbReference type="NCBI Taxonomy" id="690887"/>
    <lineage>
        <taxon>Eukaryota</taxon>
        <taxon>Fungi</taxon>
        <taxon>Dikarya</taxon>
        <taxon>Ascomycota</taxon>
        <taxon>Pezizomycotina</taxon>
        <taxon>Dothideomycetes</taxon>
        <taxon>Pleosporomycetidae</taxon>
        <taxon>Pleosporales</taxon>
        <taxon>Lophiotremataceae</taxon>
        <taxon>Lophiotrema</taxon>
    </lineage>
</organism>
<evidence type="ECO:0000313" key="3">
    <source>
        <dbReference type="Proteomes" id="UP000799770"/>
    </source>
</evidence>
<dbReference type="AlphaFoldDB" id="A0A6A5ZKR0"/>
<proteinExistence type="predicted"/>